<dbReference type="VEuPathDB" id="FungiDB:C8Q69DRAFT_503194"/>
<feature type="transmembrane region" description="Helical" evidence="8">
    <location>
        <begin position="314"/>
        <end position="332"/>
    </location>
</feature>
<protein>
    <submittedName>
        <fullName evidence="10">Putative rhomboid family protein</fullName>
    </submittedName>
</protein>
<dbReference type="SUPFAM" id="SSF144091">
    <property type="entry name" value="Rhomboid-like"/>
    <property type="match status" value="1"/>
</dbReference>
<dbReference type="OrthoDB" id="10260614at2759"/>
<evidence type="ECO:0000259" key="9">
    <source>
        <dbReference type="Pfam" id="PF01694"/>
    </source>
</evidence>
<name>A0A443I6K0_BYSSP</name>
<dbReference type="InterPro" id="IPR035952">
    <property type="entry name" value="Rhomboid-like_sf"/>
</dbReference>
<dbReference type="EMBL" id="RCNU01000001">
    <property type="protein sequence ID" value="RWQ99671.1"/>
    <property type="molecule type" value="Genomic_DNA"/>
</dbReference>
<dbReference type="RefSeq" id="XP_028489316.1">
    <property type="nucleotide sequence ID" value="XM_028632468.1"/>
</dbReference>
<keyword evidence="6 8" id="KW-0472">Membrane</keyword>
<comment type="similarity">
    <text evidence="2">Belongs to the peptidase S54 family.</text>
</comment>
<evidence type="ECO:0000256" key="1">
    <source>
        <dbReference type="ARBA" id="ARBA00004141"/>
    </source>
</evidence>
<accession>A0A443I6K0</accession>
<feature type="domain" description="Peptidase S54 rhomboid" evidence="9">
    <location>
        <begin position="394"/>
        <end position="540"/>
    </location>
</feature>
<feature type="transmembrane region" description="Helical" evidence="8">
    <location>
        <begin position="431"/>
        <end position="452"/>
    </location>
</feature>
<keyword evidence="3 8" id="KW-0812">Transmembrane</keyword>
<reference evidence="10 11" key="1">
    <citation type="journal article" date="2018" name="Front. Microbiol.">
        <title>Genomic and genetic insights into a cosmopolitan fungus, Paecilomyces variotii (Eurotiales).</title>
        <authorList>
            <person name="Urquhart A.S."/>
            <person name="Mondo S.J."/>
            <person name="Makela M.R."/>
            <person name="Hane J.K."/>
            <person name="Wiebenga A."/>
            <person name="He G."/>
            <person name="Mihaltcheva S."/>
            <person name="Pangilinan J."/>
            <person name="Lipzen A."/>
            <person name="Barry K."/>
            <person name="de Vries R.P."/>
            <person name="Grigoriev I.V."/>
            <person name="Idnurm A."/>
        </authorList>
    </citation>
    <scope>NUCLEOTIDE SEQUENCE [LARGE SCALE GENOMIC DNA]</scope>
    <source>
        <strain evidence="10 11">CBS 101075</strain>
    </source>
</reference>
<evidence type="ECO:0000256" key="3">
    <source>
        <dbReference type="ARBA" id="ARBA00022692"/>
    </source>
</evidence>
<dbReference type="InterPro" id="IPR050925">
    <property type="entry name" value="Rhomboid_protease_S54"/>
</dbReference>
<evidence type="ECO:0000256" key="7">
    <source>
        <dbReference type="SAM" id="MobiDB-lite"/>
    </source>
</evidence>
<dbReference type="AlphaFoldDB" id="A0A443I6K0"/>
<feature type="compositionally biased region" description="Polar residues" evidence="7">
    <location>
        <begin position="73"/>
        <end position="89"/>
    </location>
</feature>
<dbReference type="STRING" id="264951.A0A443I6K0"/>
<comment type="caution">
    <text evidence="10">The sequence shown here is derived from an EMBL/GenBank/DDBJ whole genome shotgun (WGS) entry which is preliminary data.</text>
</comment>
<feature type="transmembrane region" description="Helical" evidence="8">
    <location>
        <begin position="527"/>
        <end position="545"/>
    </location>
</feature>
<evidence type="ECO:0000256" key="8">
    <source>
        <dbReference type="SAM" id="Phobius"/>
    </source>
</evidence>
<dbReference type="PANTHER" id="PTHR43731:SF14">
    <property type="entry name" value="PRESENILIN-ASSOCIATED RHOMBOID-LIKE PROTEIN, MITOCHONDRIAL"/>
    <property type="match status" value="1"/>
</dbReference>
<dbReference type="FunFam" id="1.20.1540.10:FF:000012">
    <property type="entry name" value="Rhomboid family protein"/>
    <property type="match status" value="1"/>
</dbReference>
<dbReference type="GeneID" id="39601745"/>
<evidence type="ECO:0000313" key="10">
    <source>
        <dbReference type="EMBL" id="RWQ99671.1"/>
    </source>
</evidence>
<dbReference type="GO" id="GO:0006465">
    <property type="term" value="P:signal peptide processing"/>
    <property type="evidence" value="ECO:0007669"/>
    <property type="project" value="TreeGrafter"/>
</dbReference>
<keyword evidence="4" id="KW-0378">Hydrolase</keyword>
<sequence length="567" mass="63744">MSNVFSIGWRIPCPGLRASSNSLLSGPAIFRPAVSYSYFRELPAQRLYSSQRKLISPLGLGYLTFPRTSFNSNQPPSSFLTRSAKTKSTPAPKPNEPVEHGVPISSKPLSAAEINKIFGPNKISPAMGNRILSVLQGRRINGTLDLDLPSDIARSARPFVIDAGLQWLRKNRPMDEDAAILARIEREEQEEEERLRSLYKPQSGHYDAELGKANDPWGKSVLQEYREQNEARLLAEQEQKRKEWLEGEAKDYEKITKALKRNTELQKFEESAVVEARPRADPSERPLLAWIQKHHLRATNNDIDTSNLTTARRILPALGVTLLTLGLCYVFAETYDPPSHKDRMWRDIPPAAATVLAIIGLNLSVFTLWKFWPPAWRMLNKYFISVPIYPHALSVVGSVFSHQQVKHLATNMVILWFIGTRLHDEIGRGNFLALFMASGVIGSLTSLSAHVLTKQLTVTSLGASGAIAGLVAAWCMIHSNDKLTLWFLPREWQDTISARGSVFLTGIVLFEAISLFTPFRVAALDHWAHLGGYLTGAAWASYWKIKRDREKKKRREELGILGRLFSD</sequence>
<comment type="subcellular location">
    <subcellularLocation>
        <location evidence="1">Membrane</location>
        <topology evidence="1">Multi-pass membrane protein</topology>
    </subcellularLocation>
</comment>
<proteinExistence type="inferred from homology"/>
<dbReference type="GO" id="GO:0004252">
    <property type="term" value="F:serine-type endopeptidase activity"/>
    <property type="evidence" value="ECO:0007669"/>
    <property type="project" value="InterPro"/>
</dbReference>
<evidence type="ECO:0000256" key="4">
    <source>
        <dbReference type="ARBA" id="ARBA00022801"/>
    </source>
</evidence>
<feature type="transmembrane region" description="Helical" evidence="8">
    <location>
        <begin position="458"/>
        <end position="477"/>
    </location>
</feature>
<feature type="transmembrane region" description="Helical" evidence="8">
    <location>
        <begin position="352"/>
        <end position="372"/>
    </location>
</feature>
<dbReference type="Pfam" id="PF01694">
    <property type="entry name" value="Rhomboid"/>
    <property type="match status" value="1"/>
</dbReference>
<dbReference type="GO" id="GO:0016020">
    <property type="term" value="C:membrane"/>
    <property type="evidence" value="ECO:0007669"/>
    <property type="project" value="UniProtKB-SubCell"/>
</dbReference>
<keyword evidence="11" id="KW-1185">Reference proteome</keyword>
<feature type="transmembrane region" description="Helical" evidence="8">
    <location>
        <begin position="498"/>
        <end position="521"/>
    </location>
</feature>
<evidence type="ECO:0000256" key="5">
    <source>
        <dbReference type="ARBA" id="ARBA00022989"/>
    </source>
</evidence>
<dbReference type="PANTHER" id="PTHR43731">
    <property type="entry name" value="RHOMBOID PROTEASE"/>
    <property type="match status" value="1"/>
</dbReference>
<keyword evidence="5 8" id="KW-1133">Transmembrane helix</keyword>
<organism evidence="10 11">
    <name type="scientific">Byssochlamys spectabilis</name>
    <name type="common">Paecilomyces variotii</name>
    <dbReference type="NCBI Taxonomy" id="264951"/>
    <lineage>
        <taxon>Eukaryota</taxon>
        <taxon>Fungi</taxon>
        <taxon>Dikarya</taxon>
        <taxon>Ascomycota</taxon>
        <taxon>Pezizomycotina</taxon>
        <taxon>Eurotiomycetes</taxon>
        <taxon>Eurotiomycetidae</taxon>
        <taxon>Eurotiales</taxon>
        <taxon>Thermoascaceae</taxon>
        <taxon>Paecilomyces</taxon>
    </lineage>
</organism>
<evidence type="ECO:0000313" key="11">
    <source>
        <dbReference type="Proteomes" id="UP000283841"/>
    </source>
</evidence>
<dbReference type="InterPro" id="IPR022764">
    <property type="entry name" value="Peptidase_S54_rhomboid_dom"/>
</dbReference>
<feature type="region of interest" description="Disordered" evidence="7">
    <location>
        <begin position="73"/>
        <end position="104"/>
    </location>
</feature>
<dbReference type="Proteomes" id="UP000283841">
    <property type="component" value="Unassembled WGS sequence"/>
</dbReference>
<evidence type="ECO:0000256" key="6">
    <source>
        <dbReference type="ARBA" id="ARBA00023136"/>
    </source>
</evidence>
<evidence type="ECO:0000256" key="2">
    <source>
        <dbReference type="ARBA" id="ARBA00009045"/>
    </source>
</evidence>
<dbReference type="Gene3D" id="1.20.1540.10">
    <property type="entry name" value="Rhomboid-like"/>
    <property type="match status" value="1"/>
</dbReference>
<gene>
    <name evidence="10" type="ORF">C8Q69DRAFT_503194</name>
</gene>